<feature type="region of interest" description="Disordered" evidence="2">
    <location>
        <begin position="122"/>
        <end position="211"/>
    </location>
</feature>
<comment type="similarity">
    <text evidence="1">Belongs to the complex I NDUFA12 subunit family.</text>
</comment>
<dbReference type="PANTHER" id="PTHR32470:SF2">
    <property type="entry name" value="NADH DEHYDROGENASE [UBIQUINONE] 1 ALPHA SUBCOMPLEX ASSEMBLY FACTOR 2"/>
    <property type="match status" value="1"/>
</dbReference>
<evidence type="ECO:0000313" key="4">
    <source>
        <dbReference type="Proteomes" id="UP000284375"/>
    </source>
</evidence>
<reference evidence="3 4" key="1">
    <citation type="submission" date="2015-09" db="EMBL/GenBank/DDBJ databases">
        <title>Host preference determinants of Valsa canker pathogens revealed by comparative genomics.</title>
        <authorList>
            <person name="Yin Z."/>
            <person name="Huang L."/>
        </authorList>
    </citation>
    <scope>NUCLEOTIDE SEQUENCE [LARGE SCALE GENOMIC DNA]</scope>
    <source>
        <strain evidence="3 4">YSFL</strain>
    </source>
</reference>
<dbReference type="InterPro" id="IPR052618">
    <property type="entry name" value="ComplexI_NDUFA12"/>
</dbReference>
<dbReference type="GO" id="GO:0032981">
    <property type="term" value="P:mitochondrial respiratory chain complex I assembly"/>
    <property type="evidence" value="ECO:0007669"/>
    <property type="project" value="TreeGrafter"/>
</dbReference>
<dbReference type="GO" id="GO:0045271">
    <property type="term" value="C:respiratory chain complex I"/>
    <property type="evidence" value="ECO:0007669"/>
    <property type="project" value="InterPro"/>
</dbReference>
<keyword evidence="4" id="KW-1185">Reference proteome</keyword>
<dbReference type="Pfam" id="PF05071">
    <property type="entry name" value="NDUFA12"/>
    <property type="match status" value="1"/>
</dbReference>
<dbReference type="AlphaFoldDB" id="A0A423VG54"/>
<dbReference type="GO" id="GO:0005739">
    <property type="term" value="C:mitochondrion"/>
    <property type="evidence" value="ECO:0007669"/>
    <property type="project" value="TreeGrafter"/>
</dbReference>
<dbReference type="PANTHER" id="PTHR32470">
    <property type="entry name" value="ADH DEHYDROGENASE [UBIQUINONE] 1 ALPHA SUBCOMPLEX ASSEMBLY FACTOR 2"/>
    <property type="match status" value="1"/>
</dbReference>
<dbReference type="Proteomes" id="UP000284375">
    <property type="component" value="Unassembled WGS sequence"/>
</dbReference>
<protein>
    <submittedName>
        <fullName evidence="3">Uncharacterized protein</fullName>
    </submittedName>
</protein>
<dbReference type="EMBL" id="LJZO01000054">
    <property type="protein sequence ID" value="ROV89920.1"/>
    <property type="molecule type" value="Genomic_DNA"/>
</dbReference>
<comment type="caution">
    <text evidence="3">The sequence shown here is derived from an EMBL/GenBank/DDBJ whole genome shotgun (WGS) entry which is preliminary data.</text>
</comment>
<dbReference type="OrthoDB" id="10255576at2759"/>
<evidence type="ECO:0000313" key="3">
    <source>
        <dbReference type="EMBL" id="ROV89920.1"/>
    </source>
</evidence>
<sequence>MSSKQISPLLRSWYKWKALRLPWRKRFLIGLDLQGNTYWEFRDLRGDPNDPAVRWRRIVEYPRNTHFGDVKVPPQWHQWLRYTREKPPSVQEQHADVRRQQQMKYLAAEADARWEAKPRYIDAPGQATGQPVPGLESQAAKRGAPSAQEAQPAGGSTRKDAVASGPEQEQSRQQQHVPKGPAKEDPWKQSRRGGPSEEWQPKAWAPPSSTR</sequence>
<name>A0A423VG54_CYTCH</name>
<dbReference type="InterPro" id="IPR007763">
    <property type="entry name" value="NDUFA12"/>
</dbReference>
<dbReference type="STRING" id="252740.A0A423VG54"/>
<gene>
    <name evidence="3" type="ORF">VSDG_08231</name>
</gene>
<feature type="compositionally biased region" description="Polar residues" evidence="2">
    <location>
        <begin position="167"/>
        <end position="176"/>
    </location>
</feature>
<proteinExistence type="inferred from homology"/>
<accession>A0A423VG54</accession>
<evidence type="ECO:0000256" key="1">
    <source>
        <dbReference type="ARBA" id="ARBA00007355"/>
    </source>
</evidence>
<organism evidence="3 4">
    <name type="scientific">Cytospora chrysosperma</name>
    <name type="common">Cytospora canker fungus</name>
    <name type="synonym">Sphaeria chrysosperma</name>
    <dbReference type="NCBI Taxonomy" id="252740"/>
    <lineage>
        <taxon>Eukaryota</taxon>
        <taxon>Fungi</taxon>
        <taxon>Dikarya</taxon>
        <taxon>Ascomycota</taxon>
        <taxon>Pezizomycotina</taxon>
        <taxon>Sordariomycetes</taxon>
        <taxon>Sordariomycetidae</taxon>
        <taxon>Diaporthales</taxon>
        <taxon>Cytosporaceae</taxon>
        <taxon>Cytospora</taxon>
    </lineage>
</organism>
<evidence type="ECO:0000256" key="2">
    <source>
        <dbReference type="SAM" id="MobiDB-lite"/>
    </source>
</evidence>